<proteinExistence type="predicted"/>
<dbReference type="InParanoid" id="H2XXQ1"/>
<name>H2XXQ1_CIOIN</name>
<reference evidence="2" key="1">
    <citation type="journal article" date="2002" name="Science">
        <title>The draft genome of Ciona intestinalis: insights into chordate and vertebrate origins.</title>
        <authorList>
            <person name="Dehal P."/>
            <person name="Satou Y."/>
            <person name="Campbell R.K."/>
            <person name="Chapman J."/>
            <person name="Degnan B."/>
            <person name="De Tomaso A."/>
            <person name="Davidson B."/>
            <person name="Di Gregorio A."/>
            <person name="Gelpke M."/>
            <person name="Goodstein D.M."/>
            <person name="Harafuji N."/>
            <person name="Hastings K.E."/>
            <person name="Ho I."/>
            <person name="Hotta K."/>
            <person name="Huang W."/>
            <person name="Kawashima T."/>
            <person name="Lemaire P."/>
            <person name="Martinez D."/>
            <person name="Meinertzhagen I.A."/>
            <person name="Necula S."/>
            <person name="Nonaka M."/>
            <person name="Putnam N."/>
            <person name="Rash S."/>
            <person name="Saiga H."/>
            <person name="Satake M."/>
            <person name="Terry A."/>
            <person name="Yamada L."/>
            <person name="Wang H.G."/>
            <person name="Awazu S."/>
            <person name="Azumi K."/>
            <person name="Boore J."/>
            <person name="Branno M."/>
            <person name="Chin-Bow S."/>
            <person name="DeSantis R."/>
            <person name="Doyle S."/>
            <person name="Francino P."/>
            <person name="Keys D.N."/>
            <person name="Haga S."/>
            <person name="Hayashi H."/>
            <person name="Hino K."/>
            <person name="Imai K.S."/>
            <person name="Inaba K."/>
            <person name="Kano S."/>
            <person name="Kobayashi K."/>
            <person name="Kobayashi M."/>
            <person name="Lee B.I."/>
            <person name="Makabe K.W."/>
            <person name="Manohar C."/>
            <person name="Matassi G."/>
            <person name="Medina M."/>
            <person name="Mochizuki Y."/>
            <person name="Mount S."/>
            <person name="Morishita T."/>
            <person name="Miura S."/>
            <person name="Nakayama A."/>
            <person name="Nishizaka S."/>
            <person name="Nomoto H."/>
            <person name="Ohta F."/>
            <person name="Oishi K."/>
            <person name="Rigoutsos I."/>
            <person name="Sano M."/>
            <person name="Sasaki A."/>
            <person name="Sasakura Y."/>
            <person name="Shoguchi E."/>
            <person name="Shin-i T."/>
            <person name="Spagnuolo A."/>
            <person name="Stainier D."/>
            <person name="Suzuki M.M."/>
            <person name="Tassy O."/>
            <person name="Takatori N."/>
            <person name="Tokuoka M."/>
            <person name="Yagi K."/>
            <person name="Yoshizaki F."/>
            <person name="Wada S."/>
            <person name="Zhang C."/>
            <person name="Hyatt P.D."/>
            <person name="Larimer F."/>
            <person name="Detter C."/>
            <person name="Doggett N."/>
            <person name="Glavina T."/>
            <person name="Hawkins T."/>
            <person name="Richardson P."/>
            <person name="Lucas S."/>
            <person name="Kohara Y."/>
            <person name="Levine M."/>
            <person name="Satoh N."/>
            <person name="Rokhsar D.S."/>
        </authorList>
    </citation>
    <scope>NUCLEOTIDE SEQUENCE [LARGE SCALE GENOMIC DNA]</scope>
</reference>
<reference evidence="1" key="4">
    <citation type="submission" date="2025-09" db="UniProtKB">
        <authorList>
            <consortium name="Ensembl"/>
        </authorList>
    </citation>
    <scope>IDENTIFICATION</scope>
</reference>
<protein>
    <submittedName>
        <fullName evidence="1">Uncharacterized protein</fullName>
    </submittedName>
</protein>
<dbReference type="Proteomes" id="UP000008144">
    <property type="component" value="Chromosome 1"/>
</dbReference>
<dbReference type="AlphaFoldDB" id="H2XXQ1"/>
<evidence type="ECO:0000313" key="2">
    <source>
        <dbReference type="Proteomes" id="UP000008144"/>
    </source>
</evidence>
<reference evidence="1" key="3">
    <citation type="submission" date="2025-08" db="UniProtKB">
        <authorList>
            <consortium name="Ensembl"/>
        </authorList>
    </citation>
    <scope>IDENTIFICATION</scope>
</reference>
<evidence type="ECO:0000313" key="1">
    <source>
        <dbReference type="Ensembl" id="ENSCINP00000034435.1"/>
    </source>
</evidence>
<accession>H2XXQ1</accession>
<dbReference type="Ensembl" id="ENSCINT00000032158.1">
    <property type="protein sequence ID" value="ENSCINP00000034435.1"/>
    <property type="gene ID" value="ENSCING00000023518.1"/>
</dbReference>
<dbReference type="EMBL" id="EAAA01000382">
    <property type="status" value="NOT_ANNOTATED_CDS"/>
    <property type="molecule type" value="Genomic_DNA"/>
</dbReference>
<dbReference type="HOGENOM" id="CLU_3207317_0_0_1"/>
<reference evidence="1" key="2">
    <citation type="journal article" date="2008" name="Genome Biol.">
        <title>Improved genome assembly and evidence-based global gene model set for the chordate Ciona intestinalis: new insight into intron and operon populations.</title>
        <authorList>
            <person name="Satou Y."/>
            <person name="Mineta K."/>
            <person name="Ogasawara M."/>
            <person name="Sasakura Y."/>
            <person name="Shoguchi E."/>
            <person name="Ueno K."/>
            <person name="Yamada L."/>
            <person name="Matsumoto J."/>
            <person name="Wasserscheid J."/>
            <person name="Dewar K."/>
            <person name="Wiley G.B."/>
            <person name="Macmil S.L."/>
            <person name="Roe B.A."/>
            <person name="Zeller R.W."/>
            <person name="Hastings K.E."/>
            <person name="Lemaire P."/>
            <person name="Lindquist E."/>
            <person name="Endo T."/>
            <person name="Hotta K."/>
            <person name="Inaba K."/>
        </authorList>
    </citation>
    <scope>NUCLEOTIDE SEQUENCE [LARGE SCALE GENOMIC DNA]</scope>
    <source>
        <strain evidence="1">wild type</strain>
    </source>
</reference>
<sequence length="45" mass="4682">MYNLSGIAAYFKAVSFAMLSTSIGQLTAVCSANNLAAHTRSSSEP</sequence>
<keyword evidence="2" id="KW-1185">Reference proteome</keyword>
<organism evidence="1 2">
    <name type="scientific">Ciona intestinalis</name>
    <name type="common">Transparent sea squirt</name>
    <name type="synonym">Ascidia intestinalis</name>
    <dbReference type="NCBI Taxonomy" id="7719"/>
    <lineage>
        <taxon>Eukaryota</taxon>
        <taxon>Metazoa</taxon>
        <taxon>Chordata</taxon>
        <taxon>Tunicata</taxon>
        <taxon>Ascidiacea</taxon>
        <taxon>Phlebobranchia</taxon>
        <taxon>Cionidae</taxon>
        <taxon>Ciona</taxon>
    </lineage>
</organism>